<protein>
    <submittedName>
        <fullName evidence="8">Nestin</fullName>
    </submittedName>
</protein>
<feature type="compositionally biased region" description="Polar residues" evidence="5">
    <location>
        <begin position="731"/>
        <end position="753"/>
    </location>
</feature>
<feature type="domain" description="IF rod" evidence="6">
    <location>
        <begin position="18"/>
        <end position="329"/>
    </location>
</feature>
<feature type="compositionally biased region" description="Basic and acidic residues" evidence="5">
    <location>
        <begin position="643"/>
        <end position="685"/>
    </location>
</feature>
<dbReference type="AlphaFoldDB" id="A0A6J2R8J5"/>
<feature type="compositionally biased region" description="Polar residues" evidence="5">
    <location>
        <begin position="691"/>
        <end position="700"/>
    </location>
</feature>
<dbReference type="PROSITE" id="PS00226">
    <property type="entry name" value="IF_ROD_1"/>
    <property type="match status" value="1"/>
</dbReference>
<keyword evidence="7" id="KW-1185">Reference proteome</keyword>
<evidence type="ECO:0000313" key="8">
    <source>
        <dbReference type="RefSeq" id="XP_029306604.1"/>
    </source>
</evidence>
<sequence>MERHSVHKSFHHGHLGEEKHQMLNLNRRLETYLNRVKLLEEENALLAKEIQAMRGSNHGASTRRKGLEEELRQARLEVDATWRDKVHTELEVGRVVEELQALDLQRQMEAQAQVAVKKKLEQSRMELEEEQRAQIWLSEQIGQLEHEMRHLSQTHQEDVAHLEAILTHSRATMPPTLAQRANQTPNLLQVGQEYSQRATKAWQETSEAYQGQLDRLEESLHQTRSRLTQVGQEKSQSHLKLQALEKEIASAHDVRLHLERTAAQQGDGYSQEIQQLQEHWEGLEMEKEELGQNIDHLLLENRGLLQQKVSLSLEVSTYRALLDSESLRGDISLSNQPRNITDAVFTPWGVKKNYQTQLSTSHKTTSLSSVRGITGREPTTRASRNPVTLTETPKISTKPATWETPYPKILQDGAVENFRPQEVNEKVTYAEPLSPPNEQEAEATSGDKEAEENWNNVHVEALEERPDVPPVVSYQVESGLSTEPPFNDEVSQHQATTPNLTPYNIRLTEEFCAFSDESDKDVPFEIPLKKEDTQESHPPIDAWVEREWREEEEHVQEERSDSETEAVIEPHFDSRTSSPVSEFEPGESLFNKVTDFSPDENILKEDAVEMRQEISCFTVRANEMDVEDKLYPDGEEMDTWDSVIERKVDLKTDDGIKKDEEKGKHAEPEEDISAREQKHERKEIVQDFETDVQQNNNVASSVGDDGQHDALDQEHALFPDNEEDDEEEDSQNVSVSWQTELESDSYAQDNTLADTRPLIRYKSDEADGNTQATHVEESESSEAEQEKKIGELGTWSEGKSKRFGTMEDLCEEVEGEALDVEYNLGYTHAEDGEVGDVSEQATLVNAEEKNRKVSERHSDEEKEELTKTTLPTNVDYDEELETDRLVEEELEKLATHNYSAHFAQQPVSENEQMLHLGMEEQEDPGMYSCAEPEVGVNHLLASSTTIIDQPYENQYFSDSAVVMPRADTLAEEEVQHEDQEVIDDAEKKGEEDEHNVSMVTHADVTEDHSRFTDFISGPHIEELNHSEDPSSVSALTADQEHLQDGGAPTEVNEVDPVKASDESQEHLIEDVADSQEFPEVPETAEWEVLENPSEDFKIRDQNVPESAEGDLHEDGGFDEGVLPRSEEEPFEISPDSVPDKNKIFVTKDSTNLFSSGVNNDFWVSSLEAGATNQPNDASNEAAEQTNLNLGFADNLVWGNSENVVNWNSRVDVDSSIVLAAKKEREAKQVLCRNVVEGELVHSDESEVEGESWSSGEEPV</sequence>
<dbReference type="GeneID" id="115020792"/>
<feature type="coiled-coil region" evidence="4">
    <location>
        <begin position="15"/>
        <end position="77"/>
    </location>
</feature>
<organism evidence="7 8">
    <name type="scientific">Cottoperca gobio</name>
    <name type="common">Frogmouth</name>
    <name type="synonym">Aphritis gobio</name>
    <dbReference type="NCBI Taxonomy" id="56716"/>
    <lineage>
        <taxon>Eukaryota</taxon>
        <taxon>Metazoa</taxon>
        <taxon>Chordata</taxon>
        <taxon>Craniata</taxon>
        <taxon>Vertebrata</taxon>
        <taxon>Euteleostomi</taxon>
        <taxon>Actinopterygii</taxon>
        <taxon>Neopterygii</taxon>
        <taxon>Teleostei</taxon>
        <taxon>Neoteleostei</taxon>
        <taxon>Acanthomorphata</taxon>
        <taxon>Eupercaria</taxon>
        <taxon>Perciformes</taxon>
        <taxon>Notothenioidei</taxon>
        <taxon>Bovichtidae</taxon>
        <taxon>Cottoperca</taxon>
    </lineage>
</organism>
<evidence type="ECO:0000256" key="5">
    <source>
        <dbReference type="SAM" id="MobiDB-lite"/>
    </source>
</evidence>
<dbReference type="PROSITE" id="PS51842">
    <property type="entry name" value="IF_ROD_2"/>
    <property type="match status" value="1"/>
</dbReference>
<evidence type="ECO:0000256" key="1">
    <source>
        <dbReference type="ARBA" id="ARBA00022754"/>
    </source>
</evidence>
<dbReference type="InterPro" id="IPR031211">
    <property type="entry name" value="Nestin"/>
</dbReference>
<dbReference type="InterPro" id="IPR039008">
    <property type="entry name" value="IF_rod_dom"/>
</dbReference>
<feature type="region of interest" description="Disordered" evidence="5">
    <location>
        <begin position="430"/>
        <end position="450"/>
    </location>
</feature>
<reference evidence="8" key="1">
    <citation type="submission" date="2025-08" db="UniProtKB">
        <authorList>
            <consortium name="RefSeq"/>
        </authorList>
    </citation>
    <scope>IDENTIFICATION</scope>
</reference>
<dbReference type="GO" id="GO:0030844">
    <property type="term" value="P:positive regulation of intermediate filament depolymerization"/>
    <property type="evidence" value="ECO:0007669"/>
    <property type="project" value="TreeGrafter"/>
</dbReference>
<dbReference type="Gene3D" id="1.20.5.170">
    <property type="match status" value="1"/>
</dbReference>
<dbReference type="RefSeq" id="XP_029306604.1">
    <property type="nucleotide sequence ID" value="XM_029450744.1"/>
</dbReference>
<dbReference type="InterPro" id="IPR018039">
    <property type="entry name" value="IF_conserved"/>
</dbReference>
<name>A0A6J2R8J5_COTGO</name>
<evidence type="ECO:0000259" key="6">
    <source>
        <dbReference type="PROSITE" id="PS51842"/>
    </source>
</evidence>
<feature type="region of interest" description="Disordered" evidence="5">
    <location>
        <begin position="844"/>
        <end position="878"/>
    </location>
</feature>
<feature type="compositionally biased region" description="Basic and acidic residues" evidence="5">
    <location>
        <begin position="1019"/>
        <end position="1028"/>
    </location>
</feature>
<evidence type="ECO:0000313" key="7">
    <source>
        <dbReference type="Proteomes" id="UP000504630"/>
    </source>
</evidence>
<dbReference type="GO" id="GO:0005882">
    <property type="term" value="C:intermediate filament"/>
    <property type="evidence" value="ECO:0007669"/>
    <property type="project" value="UniProtKB-KW"/>
</dbReference>
<feature type="region of interest" description="Disordered" evidence="5">
    <location>
        <begin position="549"/>
        <end position="594"/>
    </location>
</feature>
<feature type="region of interest" description="Disordered" evidence="5">
    <location>
        <begin position="361"/>
        <end position="384"/>
    </location>
</feature>
<dbReference type="Gene3D" id="1.20.5.1160">
    <property type="entry name" value="Vasodilator-stimulated phosphoprotein"/>
    <property type="match status" value="1"/>
</dbReference>
<feature type="compositionally biased region" description="Basic and acidic residues" evidence="5">
    <location>
        <begin position="705"/>
        <end position="717"/>
    </location>
</feature>
<feature type="region of interest" description="Disordered" evidence="5">
    <location>
        <begin position="638"/>
        <end position="793"/>
    </location>
</feature>
<feature type="compositionally biased region" description="Basic and acidic residues" evidence="5">
    <location>
        <begin position="846"/>
        <end position="866"/>
    </location>
</feature>
<dbReference type="KEGG" id="cgob:115020792"/>
<evidence type="ECO:0000256" key="4">
    <source>
        <dbReference type="SAM" id="Coils"/>
    </source>
</evidence>
<evidence type="ECO:0000256" key="2">
    <source>
        <dbReference type="ARBA" id="ARBA00023054"/>
    </source>
</evidence>
<dbReference type="SUPFAM" id="SSF64593">
    <property type="entry name" value="Intermediate filament protein, coiled coil region"/>
    <property type="match status" value="2"/>
</dbReference>
<comment type="similarity">
    <text evidence="3">Belongs to the intermediate filament family.</text>
</comment>
<dbReference type="InParanoid" id="A0A6J2R8J5"/>
<dbReference type="Pfam" id="PF00038">
    <property type="entry name" value="Filament"/>
    <property type="match status" value="1"/>
</dbReference>
<feature type="region of interest" description="Disordered" evidence="5">
    <location>
        <begin position="967"/>
        <end position="1137"/>
    </location>
</feature>
<proteinExistence type="inferred from homology"/>
<dbReference type="OrthoDB" id="8886319at2759"/>
<dbReference type="PANTHER" id="PTHR47051">
    <property type="entry name" value="NESTIN"/>
    <property type="match status" value="1"/>
</dbReference>
<accession>A0A6J2R8J5</accession>
<feature type="compositionally biased region" description="Acidic residues" evidence="5">
    <location>
        <begin position="720"/>
        <end position="730"/>
    </location>
</feature>
<gene>
    <name evidence="8" type="primary">nes</name>
</gene>
<feature type="coiled-coil region" evidence="4">
    <location>
        <begin position="206"/>
        <end position="307"/>
    </location>
</feature>
<feature type="compositionally biased region" description="Basic and acidic residues" evidence="5">
    <location>
        <begin position="549"/>
        <end position="574"/>
    </location>
</feature>
<dbReference type="GO" id="GO:0019215">
    <property type="term" value="F:intermediate filament binding"/>
    <property type="evidence" value="ECO:0007669"/>
    <property type="project" value="InterPro"/>
</dbReference>
<keyword evidence="2 4" id="KW-0175">Coiled coil</keyword>
<keyword evidence="1 3" id="KW-0403">Intermediate filament</keyword>
<dbReference type="PANTHER" id="PTHR47051:SF1">
    <property type="entry name" value="NESTIN"/>
    <property type="match status" value="1"/>
</dbReference>
<dbReference type="Proteomes" id="UP000504630">
    <property type="component" value="Chromosome 16"/>
</dbReference>
<dbReference type="GO" id="GO:0031730">
    <property type="term" value="F:CCR5 chemokine receptor binding"/>
    <property type="evidence" value="ECO:0007669"/>
    <property type="project" value="TreeGrafter"/>
</dbReference>
<feature type="compositionally biased region" description="Basic and acidic residues" evidence="5">
    <location>
        <begin position="976"/>
        <end position="995"/>
    </location>
</feature>
<dbReference type="CTD" id="10763"/>
<evidence type="ECO:0000256" key="3">
    <source>
        <dbReference type="RuleBase" id="RU000685"/>
    </source>
</evidence>
<feature type="compositionally biased region" description="Basic and acidic residues" evidence="5">
    <location>
        <begin position="1055"/>
        <end position="1069"/>
    </location>
</feature>
<dbReference type="SMART" id="SM01391">
    <property type="entry name" value="Filament"/>
    <property type="match status" value="1"/>
</dbReference>